<proteinExistence type="predicted"/>
<organism evidence="2 3">
    <name type="scientific">Pyxicephalus adspersus</name>
    <name type="common">African bullfrog</name>
    <dbReference type="NCBI Taxonomy" id="30357"/>
    <lineage>
        <taxon>Eukaryota</taxon>
        <taxon>Metazoa</taxon>
        <taxon>Chordata</taxon>
        <taxon>Craniata</taxon>
        <taxon>Vertebrata</taxon>
        <taxon>Euteleostomi</taxon>
        <taxon>Amphibia</taxon>
        <taxon>Batrachia</taxon>
        <taxon>Anura</taxon>
        <taxon>Neobatrachia</taxon>
        <taxon>Ranoidea</taxon>
        <taxon>Pyxicephalidae</taxon>
        <taxon>Pyxicephalinae</taxon>
        <taxon>Pyxicephalus</taxon>
    </lineage>
</organism>
<keyword evidence="1" id="KW-0812">Transmembrane</keyword>
<evidence type="ECO:0000313" key="2">
    <source>
        <dbReference type="EMBL" id="DBA32804.1"/>
    </source>
</evidence>
<comment type="caution">
    <text evidence="2">The sequence shown here is derived from an EMBL/GenBank/DDBJ whole genome shotgun (WGS) entry which is preliminary data.</text>
</comment>
<keyword evidence="3" id="KW-1185">Reference proteome</keyword>
<evidence type="ECO:0000256" key="1">
    <source>
        <dbReference type="SAM" id="Phobius"/>
    </source>
</evidence>
<feature type="transmembrane region" description="Helical" evidence="1">
    <location>
        <begin position="28"/>
        <end position="49"/>
    </location>
</feature>
<keyword evidence="1" id="KW-0472">Membrane</keyword>
<accession>A0AAV3AMY2</accession>
<dbReference type="EMBL" id="DYDO01000001">
    <property type="protein sequence ID" value="DBA32804.1"/>
    <property type="molecule type" value="Genomic_DNA"/>
</dbReference>
<keyword evidence="1" id="KW-1133">Transmembrane helix</keyword>
<dbReference type="AlphaFoldDB" id="A0AAV3AMY2"/>
<reference evidence="2" key="1">
    <citation type="thesis" date="2020" institute="ProQuest LLC" country="789 East Eisenhower Parkway, Ann Arbor, MI, USA">
        <title>Comparative Genomics and Chromosome Evolution.</title>
        <authorList>
            <person name="Mudd A.B."/>
        </authorList>
    </citation>
    <scope>NUCLEOTIDE SEQUENCE</scope>
    <source>
        <strain evidence="2">1538</strain>
        <tissue evidence="2">Blood</tissue>
    </source>
</reference>
<dbReference type="Proteomes" id="UP001181693">
    <property type="component" value="Unassembled WGS sequence"/>
</dbReference>
<gene>
    <name evidence="2" type="ORF">GDO54_000567</name>
</gene>
<evidence type="ECO:0000313" key="3">
    <source>
        <dbReference type="Proteomes" id="UP001181693"/>
    </source>
</evidence>
<name>A0AAV3AMY2_PYXAD</name>
<sequence length="88" mass="10006">MINVYSVCQSGKTKCKAMGTTYSKPKKLSVTFTAIYIVKVYLLDCFLLGRRFLAVLATKTKELLLNKAGNDFRQIMITNNIKGAHRQW</sequence>
<protein>
    <submittedName>
        <fullName evidence="2">Uncharacterized protein</fullName>
    </submittedName>
</protein>